<proteinExistence type="predicted"/>
<protein>
    <recommendedName>
        <fullName evidence="4">DUF4179 domain-containing protein</fullName>
    </recommendedName>
</protein>
<evidence type="ECO:0000313" key="2">
    <source>
        <dbReference type="EMBL" id="SEM01897.1"/>
    </source>
</evidence>
<evidence type="ECO:0000313" key="3">
    <source>
        <dbReference type="Proteomes" id="UP000198990"/>
    </source>
</evidence>
<sequence>MKKDNLQVLFDKLQNDLDFAEPANGHQQRFLDILNKSKGVASIAPEKKQSWLRILSIAATIAILLSIGIAQFNTSSSIKEKVAQISPEASKTQFYFTSLIEEQVKELNSEKSPENERIINDAMIQLKKLETNYSEMEQDLLNGGNSKLILSAMITNFQTRIELLNEVMTQIENIKNIKNTNDANYTI</sequence>
<dbReference type="STRING" id="228957.SAMN04488008_10834"/>
<gene>
    <name evidence="2" type="ORF">SAMN04488008_10834</name>
</gene>
<keyword evidence="1" id="KW-1133">Transmembrane helix</keyword>
<evidence type="ECO:0008006" key="4">
    <source>
        <dbReference type="Google" id="ProtNLM"/>
    </source>
</evidence>
<dbReference type="Proteomes" id="UP000198990">
    <property type="component" value="Unassembled WGS sequence"/>
</dbReference>
<dbReference type="RefSeq" id="WP_091626061.1">
    <property type="nucleotide sequence ID" value="NZ_FNZN01000008.1"/>
</dbReference>
<dbReference type="EMBL" id="FNZN01000008">
    <property type="protein sequence ID" value="SEM01897.1"/>
    <property type="molecule type" value="Genomic_DNA"/>
</dbReference>
<keyword evidence="3" id="KW-1185">Reference proteome</keyword>
<feature type="transmembrane region" description="Helical" evidence="1">
    <location>
        <begin position="51"/>
        <end position="72"/>
    </location>
</feature>
<keyword evidence="1" id="KW-0812">Transmembrane</keyword>
<dbReference type="AlphaFoldDB" id="A0A1H7UZG6"/>
<reference evidence="3" key="1">
    <citation type="submission" date="2016-10" db="EMBL/GenBank/DDBJ databases">
        <authorList>
            <person name="Varghese N."/>
            <person name="Submissions S."/>
        </authorList>
    </citation>
    <scope>NUCLEOTIDE SEQUENCE [LARGE SCALE GENOMIC DNA]</scope>
    <source>
        <strain evidence="3">DSM 16471</strain>
    </source>
</reference>
<organism evidence="2 3">
    <name type="scientific">Maribacter orientalis</name>
    <dbReference type="NCBI Taxonomy" id="228957"/>
    <lineage>
        <taxon>Bacteria</taxon>
        <taxon>Pseudomonadati</taxon>
        <taxon>Bacteroidota</taxon>
        <taxon>Flavobacteriia</taxon>
        <taxon>Flavobacteriales</taxon>
        <taxon>Flavobacteriaceae</taxon>
        <taxon>Maribacter</taxon>
    </lineage>
</organism>
<evidence type="ECO:0000256" key="1">
    <source>
        <dbReference type="SAM" id="Phobius"/>
    </source>
</evidence>
<name>A0A1H7UZG6_9FLAO</name>
<dbReference type="OrthoDB" id="1143801at2"/>
<keyword evidence="1" id="KW-0472">Membrane</keyword>
<accession>A0A1H7UZG6</accession>